<organism evidence="2 3">
    <name type="scientific">Pseudophaeobacter arcticus</name>
    <dbReference type="NCBI Taxonomy" id="385492"/>
    <lineage>
        <taxon>Bacteria</taxon>
        <taxon>Pseudomonadati</taxon>
        <taxon>Pseudomonadota</taxon>
        <taxon>Alphaproteobacteria</taxon>
        <taxon>Rhodobacterales</taxon>
        <taxon>Paracoccaceae</taxon>
        <taxon>Pseudophaeobacter</taxon>
    </lineage>
</organism>
<protein>
    <submittedName>
        <fullName evidence="2">Cell wall hydrolase</fullName>
    </submittedName>
</protein>
<reference evidence="2 3" key="1">
    <citation type="submission" date="2024-04" db="EMBL/GenBank/DDBJ databases">
        <title>Draft genome sequence of Pseudophaeobacter arcticus NBRC 116598.</title>
        <authorList>
            <person name="Miyakawa T."/>
            <person name="Kusuya Y."/>
            <person name="Miura T."/>
        </authorList>
    </citation>
    <scope>NUCLEOTIDE SEQUENCE [LARGE SCALE GENOMIC DNA]</scope>
    <source>
        <strain evidence="2 3">SU-CL00105</strain>
    </source>
</reference>
<evidence type="ECO:0000313" key="2">
    <source>
        <dbReference type="EMBL" id="GAA6196128.1"/>
    </source>
</evidence>
<dbReference type="Proteomes" id="UP001441944">
    <property type="component" value="Unassembled WGS sequence"/>
</dbReference>
<proteinExistence type="predicted"/>
<dbReference type="InterPro" id="IPR011105">
    <property type="entry name" value="Cell_wall_hydrolase_SleB"/>
</dbReference>
<name>A0ABQ0AJV5_9RHOB</name>
<sequence length="231" mass="25511">MDWGGCAEVENLRTPDMKFLTLAALAVATAMTGQMAKAETGLSALFKREQSTLNSVPGSRLSSFLGFKIRPKTTAPEDITFTKAWLAEQPVATGGENFACLAEALYFEARGETVKGQFAVAEVIMNRVKSAQFPNSLCGVINQGTGRRYQCQFTYTCDGREEVIREKTAYVRGAKIARMVIDGAAPDLTQGATYYHTNAVSPRWSRSFTKTTRIGVHLFYRDDRYRTASND</sequence>
<accession>A0ABQ0AJV5</accession>
<dbReference type="GO" id="GO:0016787">
    <property type="term" value="F:hydrolase activity"/>
    <property type="evidence" value="ECO:0007669"/>
    <property type="project" value="UniProtKB-KW"/>
</dbReference>
<evidence type="ECO:0000313" key="3">
    <source>
        <dbReference type="Proteomes" id="UP001441944"/>
    </source>
</evidence>
<evidence type="ECO:0000259" key="1">
    <source>
        <dbReference type="Pfam" id="PF07486"/>
    </source>
</evidence>
<dbReference type="Gene3D" id="1.10.10.2520">
    <property type="entry name" value="Cell wall hydrolase SleB, domain 1"/>
    <property type="match status" value="1"/>
</dbReference>
<dbReference type="Pfam" id="PF07486">
    <property type="entry name" value="Hydrolase_2"/>
    <property type="match status" value="1"/>
</dbReference>
<dbReference type="InterPro" id="IPR042047">
    <property type="entry name" value="SleB_dom1"/>
</dbReference>
<feature type="domain" description="Cell wall hydrolase SleB" evidence="1">
    <location>
        <begin position="111"/>
        <end position="220"/>
    </location>
</feature>
<keyword evidence="2" id="KW-0378">Hydrolase</keyword>
<comment type="caution">
    <text evidence="2">The sequence shown here is derived from an EMBL/GenBank/DDBJ whole genome shotgun (WGS) entry which is preliminary data.</text>
</comment>
<gene>
    <name evidence="2" type="ORF">NBRC116598_15720</name>
</gene>
<keyword evidence="3" id="KW-1185">Reference proteome</keyword>
<dbReference type="EMBL" id="BAABWU010000004">
    <property type="protein sequence ID" value="GAA6196128.1"/>
    <property type="molecule type" value="Genomic_DNA"/>
</dbReference>